<dbReference type="AlphaFoldDB" id="A0A8H4R031"/>
<comment type="caution">
    <text evidence="2">The sequence shown here is derived from an EMBL/GenBank/DDBJ whole genome shotgun (WGS) entry which is preliminary data.</text>
</comment>
<organism evidence="2 3">
    <name type="scientific">Agrocybe pediades</name>
    <dbReference type="NCBI Taxonomy" id="84607"/>
    <lineage>
        <taxon>Eukaryota</taxon>
        <taxon>Fungi</taxon>
        <taxon>Dikarya</taxon>
        <taxon>Basidiomycota</taxon>
        <taxon>Agaricomycotina</taxon>
        <taxon>Agaricomycetes</taxon>
        <taxon>Agaricomycetidae</taxon>
        <taxon>Agaricales</taxon>
        <taxon>Agaricineae</taxon>
        <taxon>Strophariaceae</taxon>
        <taxon>Agrocybe</taxon>
    </lineage>
</organism>
<reference evidence="2 3" key="1">
    <citation type="submission" date="2019-12" db="EMBL/GenBank/DDBJ databases">
        <authorList>
            <person name="Floudas D."/>
            <person name="Bentzer J."/>
            <person name="Ahren D."/>
            <person name="Johansson T."/>
            <person name="Persson P."/>
            <person name="Tunlid A."/>
        </authorList>
    </citation>
    <scope>NUCLEOTIDE SEQUENCE [LARGE SCALE GENOMIC DNA]</scope>
    <source>
        <strain evidence="2 3">CBS 102.39</strain>
    </source>
</reference>
<dbReference type="EMBL" id="JAACJL010000015">
    <property type="protein sequence ID" value="KAF4620702.1"/>
    <property type="molecule type" value="Genomic_DNA"/>
</dbReference>
<sequence length="129" mass="15103">MCQGYRPRHGVYGGRSGWITSRHLRNRKMQWIWDVQKDDIIAVRRPLAAVPSSYEVMHRWDLLFVNLDVGVSYGRQRGYFSSDTQIWDWVEEKYGRMSIARRNECFTREASSSQQPPVNVPSKLPSAKL</sequence>
<feature type="region of interest" description="Disordered" evidence="1">
    <location>
        <begin position="108"/>
        <end position="129"/>
    </location>
</feature>
<accession>A0A8H4R031</accession>
<evidence type="ECO:0000256" key="1">
    <source>
        <dbReference type="SAM" id="MobiDB-lite"/>
    </source>
</evidence>
<keyword evidence="3" id="KW-1185">Reference proteome</keyword>
<evidence type="ECO:0000313" key="2">
    <source>
        <dbReference type="EMBL" id="KAF4620702.1"/>
    </source>
</evidence>
<proteinExistence type="predicted"/>
<dbReference type="Proteomes" id="UP000521872">
    <property type="component" value="Unassembled WGS sequence"/>
</dbReference>
<feature type="compositionally biased region" description="Low complexity" evidence="1">
    <location>
        <begin position="111"/>
        <end position="122"/>
    </location>
</feature>
<gene>
    <name evidence="2" type="ORF">D9613_000002</name>
</gene>
<name>A0A8H4R031_9AGAR</name>
<evidence type="ECO:0000313" key="3">
    <source>
        <dbReference type="Proteomes" id="UP000521872"/>
    </source>
</evidence>
<protein>
    <submittedName>
        <fullName evidence="2">Uncharacterized protein</fullName>
    </submittedName>
</protein>